<evidence type="ECO:0000313" key="1">
    <source>
        <dbReference type="EMBL" id="KAJ8122090.1"/>
    </source>
</evidence>
<name>A0ACC2J3N1_9PEZI</name>
<accession>A0ACC2J3N1</accession>
<protein>
    <submittedName>
        <fullName evidence="1">Uncharacterized protein</fullName>
    </submittedName>
</protein>
<dbReference type="Proteomes" id="UP001153334">
    <property type="component" value="Unassembled WGS sequence"/>
</dbReference>
<proteinExistence type="predicted"/>
<gene>
    <name evidence="1" type="ORF">ONZ43_g1626</name>
</gene>
<reference evidence="1" key="1">
    <citation type="submission" date="2022-11" db="EMBL/GenBank/DDBJ databases">
        <title>Genome Sequence of Nemania bipapillata.</title>
        <authorList>
            <person name="Buettner E."/>
        </authorList>
    </citation>
    <scope>NUCLEOTIDE SEQUENCE</scope>
    <source>
        <strain evidence="1">CP14</strain>
    </source>
</reference>
<dbReference type="EMBL" id="JAPESX010000292">
    <property type="protein sequence ID" value="KAJ8122090.1"/>
    <property type="molecule type" value="Genomic_DNA"/>
</dbReference>
<evidence type="ECO:0000313" key="2">
    <source>
        <dbReference type="Proteomes" id="UP001153334"/>
    </source>
</evidence>
<comment type="caution">
    <text evidence="1">The sequence shown here is derived from an EMBL/GenBank/DDBJ whole genome shotgun (WGS) entry which is preliminary data.</text>
</comment>
<organism evidence="1 2">
    <name type="scientific">Nemania bipapillata</name>
    <dbReference type="NCBI Taxonomy" id="110536"/>
    <lineage>
        <taxon>Eukaryota</taxon>
        <taxon>Fungi</taxon>
        <taxon>Dikarya</taxon>
        <taxon>Ascomycota</taxon>
        <taxon>Pezizomycotina</taxon>
        <taxon>Sordariomycetes</taxon>
        <taxon>Xylariomycetidae</taxon>
        <taxon>Xylariales</taxon>
        <taxon>Xylariaceae</taxon>
        <taxon>Nemania</taxon>
    </lineage>
</organism>
<keyword evidence="2" id="KW-1185">Reference proteome</keyword>
<sequence length="169" mass="18778">MANSLFKLLSTLALGVVAVQSAAISGKSAPAVRAQDASRPTRVTSSPTRVEVTAPESTIGESVYITSDIPLNDVMDEGSVYTITWTENSRTDTFVLEVFSFVIEDDSVPIETTIISLPFQDLAYNWTVQAQPDRQSLDYVYRFGILYDPNNGVYFQQEYTRVFQINTDV</sequence>